<dbReference type="EMBL" id="CM009753">
    <property type="protein sequence ID" value="PUZ58388.1"/>
    <property type="molecule type" value="Genomic_DNA"/>
</dbReference>
<proteinExistence type="predicted"/>
<dbReference type="AlphaFoldDB" id="A0A2T7DS32"/>
<dbReference type="Gramene" id="PUZ58388">
    <property type="protein sequence ID" value="PUZ58388"/>
    <property type="gene ID" value="GQ55_5G506000"/>
</dbReference>
<reference evidence="3 4" key="1">
    <citation type="submission" date="2018-04" db="EMBL/GenBank/DDBJ databases">
        <title>WGS assembly of Panicum hallii var. hallii HAL2.</title>
        <authorList>
            <person name="Lovell J."/>
            <person name="Jenkins J."/>
            <person name="Lowry D."/>
            <person name="Mamidi S."/>
            <person name="Sreedasyam A."/>
            <person name="Weng X."/>
            <person name="Barry K."/>
            <person name="Bonette J."/>
            <person name="Campitelli B."/>
            <person name="Daum C."/>
            <person name="Gordon S."/>
            <person name="Gould B."/>
            <person name="Lipzen A."/>
            <person name="MacQueen A."/>
            <person name="Palacio-Mejia J."/>
            <person name="Plott C."/>
            <person name="Shakirov E."/>
            <person name="Shu S."/>
            <person name="Yoshinaga Y."/>
            <person name="Zane M."/>
            <person name="Rokhsar D."/>
            <person name="Grimwood J."/>
            <person name="Schmutz J."/>
            <person name="Juenger T."/>
        </authorList>
    </citation>
    <scope>NUCLEOTIDE SEQUENCE [LARGE SCALE GENOMIC DNA]</scope>
    <source>
        <strain evidence="4">cv. HAL2</strain>
    </source>
</reference>
<evidence type="ECO:0000256" key="2">
    <source>
        <dbReference type="SAM" id="Phobius"/>
    </source>
</evidence>
<dbReference type="OrthoDB" id="678260at2759"/>
<feature type="transmembrane region" description="Helical" evidence="2">
    <location>
        <begin position="88"/>
        <end position="109"/>
    </location>
</feature>
<keyword evidence="2" id="KW-0472">Membrane</keyword>
<sequence>MAIDDGSKQAAARPRTSPEQAKSRSLRRLPHVACLVLAAAHLARAARERAPRDLAFVAAAHAALALLLLCVGRHEAAPTAEARGRLRVLVWALSTALTGLFACRVAAAVPPPLGVLVYGLALLVTAGGFILLFLGDAGDLWTREKSQDKGLLSSTTNHPEFTFKTSFNKGL</sequence>
<keyword evidence="2" id="KW-1133">Transmembrane helix</keyword>
<dbReference type="PANTHER" id="PTHR46610">
    <property type="entry name" value="OS05G0181300 PROTEIN"/>
    <property type="match status" value="1"/>
</dbReference>
<dbReference type="Proteomes" id="UP000244336">
    <property type="component" value="Chromosome 5"/>
</dbReference>
<feature type="transmembrane region" description="Helical" evidence="2">
    <location>
        <begin position="55"/>
        <end position="76"/>
    </location>
</feature>
<evidence type="ECO:0000313" key="3">
    <source>
        <dbReference type="EMBL" id="PUZ58388.1"/>
    </source>
</evidence>
<keyword evidence="4" id="KW-1185">Reference proteome</keyword>
<evidence type="ECO:0000313" key="4">
    <source>
        <dbReference type="Proteomes" id="UP000244336"/>
    </source>
</evidence>
<keyword evidence="2" id="KW-0812">Transmembrane</keyword>
<gene>
    <name evidence="3" type="ORF">GQ55_5G506000</name>
</gene>
<feature type="transmembrane region" description="Helical" evidence="2">
    <location>
        <begin position="115"/>
        <end position="135"/>
    </location>
</feature>
<dbReference type="PANTHER" id="PTHR46610:SF20">
    <property type="entry name" value="OS05G0181300 PROTEIN"/>
    <property type="match status" value="1"/>
</dbReference>
<protein>
    <submittedName>
        <fullName evidence="3">Uncharacterized protein</fullName>
    </submittedName>
</protein>
<organism evidence="3 4">
    <name type="scientific">Panicum hallii var. hallii</name>
    <dbReference type="NCBI Taxonomy" id="1504633"/>
    <lineage>
        <taxon>Eukaryota</taxon>
        <taxon>Viridiplantae</taxon>
        <taxon>Streptophyta</taxon>
        <taxon>Embryophyta</taxon>
        <taxon>Tracheophyta</taxon>
        <taxon>Spermatophyta</taxon>
        <taxon>Magnoliopsida</taxon>
        <taxon>Liliopsida</taxon>
        <taxon>Poales</taxon>
        <taxon>Poaceae</taxon>
        <taxon>PACMAD clade</taxon>
        <taxon>Panicoideae</taxon>
        <taxon>Panicodae</taxon>
        <taxon>Paniceae</taxon>
        <taxon>Panicinae</taxon>
        <taxon>Panicum</taxon>
        <taxon>Panicum sect. Panicum</taxon>
    </lineage>
</organism>
<name>A0A2T7DS32_9POAL</name>
<feature type="region of interest" description="Disordered" evidence="1">
    <location>
        <begin position="1"/>
        <end position="25"/>
    </location>
</feature>
<dbReference type="InterPro" id="IPR045501">
    <property type="entry name" value="DUF6490"/>
</dbReference>
<accession>A0A2T7DS32</accession>
<dbReference type="Pfam" id="PF20100">
    <property type="entry name" value="DUF6490"/>
    <property type="match status" value="1"/>
</dbReference>
<evidence type="ECO:0000256" key="1">
    <source>
        <dbReference type="SAM" id="MobiDB-lite"/>
    </source>
</evidence>